<dbReference type="GO" id="GO:0009249">
    <property type="term" value="P:protein lipoylation"/>
    <property type="evidence" value="ECO:0007669"/>
    <property type="project" value="InterPro"/>
</dbReference>
<dbReference type="PATRIC" id="fig|1562970.3.peg.1355"/>
<reference evidence="3 4" key="1">
    <citation type="submission" date="2014-08" db="EMBL/GenBank/DDBJ databases">
        <authorList>
            <person name="Wibberg D."/>
        </authorList>
    </citation>
    <scope>NUCLEOTIDE SEQUENCE [LARGE SCALE GENOMIC DNA]</scope>
    <source>
        <strain evidence="4">ING2-E5B</strain>
    </source>
</reference>
<dbReference type="AlphaFoldDB" id="A0A098C2H8"/>
<proteinExistence type="predicted"/>
<protein>
    <recommendedName>
        <fullName evidence="2">BPL/LPL catalytic domain-containing protein</fullName>
    </recommendedName>
</protein>
<evidence type="ECO:0000313" key="4">
    <source>
        <dbReference type="Proteomes" id="UP000032417"/>
    </source>
</evidence>
<dbReference type="InterPro" id="IPR004562">
    <property type="entry name" value="LipoylTrfase_LipoateP_Ligase"/>
</dbReference>
<gene>
    <name evidence="3" type="ORF">ING2E5B_1368</name>
</gene>
<evidence type="ECO:0000256" key="1">
    <source>
        <dbReference type="ARBA" id="ARBA00005085"/>
    </source>
</evidence>
<feature type="domain" description="BPL/LPL catalytic" evidence="2">
    <location>
        <begin position="24"/>
        <end position="213"/>
    </location>
</feature>
<name>A0A098C2H8_9BACT</name>
<dbReference type="PROSITE" id="PS51733">
    <property type="entry name" value="BPL_LPL_CATALYTIC"/>
    <property type="match status" value="1"/>
</dbReference>
<dbReference type="InterPro" id="IPR004143">
    <property type="entry name" value="BPL_LPL_catalytic"/>
</dbReference>
<dbReference type="InterPro" id="IPR045864">
    <property type="entry name" value="aa-tRNA-synth_II/BPL/LPL"/>
</dbReference>
<accession>A0A098C2H8</accession>
<dbReference type="STRING" id="1562970.ING2E5B_1368"/>
<dbReference type="Gene3D" id="3.30.930.10">
    <property type="entry name" value="Bira Bifunctional Protein, Domain 2"/>
    <property type="match status" value="1"/>
</dbReference>
<dbReference type="Pfam" id="PF21948">
    <property type="entry name" value="LplA-B_cat"/>
    <property type="match status" value="1"/>
</dbReference>
<organism evidence="3 4">
    <name type="scientific">Fermentimonas caenicola</name>
    <dbReference type="NCBI Taxonomy" id="1562970"/>
    <lineage>
        <taxon>Bacteria</taxon>
        <taxon>Pseudomonadati</taxon>
        <taxon>Bacteroidota</taxon>
        <taxon>Bacteroidia</taxon>
        <taxon>Bacteroidales</taxon>
        <taxon>Dysgonomonadaceae</taxon>
        <taxon>Fermentimonas</taxon>
    </lineage>
</organism>
<dbReference type="GO" id="GO:0005737">
    <property type="term" value="C:cytoplasm"/>
    <property type="evidence" value="ECO:0007669"/>
    <property type="project" value="TreeGrafter"/>
</dbReference>
<dbReference type="OrthoDB" id="9787898at2"/>
<dbReference type="CDD" id="cd16443">
    <property type="entry name" value="LplA"/>
    <property type="match status" value="1"/>
</dbReference>
<dbReference type="PANTHER" id="PTHR12561:SF3">
    <property type="entry name" value="LIPOYLTRANSFERASE 1, MITOCHONDRIAL"/>
    <property type="match status" value="1"/>
</dbReference>
<evidence type="ECO:0000313" key="3">
    <source>
        <dbReference type="EMBL" id="CEA16117.1"/>
    </source>
</evidence>
<keyword evidence="4" id="KW-1185">Reference proteome</keyword>
<dbReference type="Proteomes" id="UP000032417">
    <property type="component" value="Chromosome 1"/>
</dbReference>
<dbReference type="EMBL" id="LN515532">
    <property type="protein sequence ID" value="CEA16117.1"/>
    <property type="molecule type" value="Genomic_DNA"/>
</dbReference>
<comment type="pathway">
    <text evidence="1">Protein modification; protein lipoylation via exogenous pathway; protein N(6)-(lipoyl)lysine from lipoate: step 2/2.</text>
</comment>
<dbReference type="UniPathway" id="UPA00537">
    <property type="reaction ID" value="UER00595"/>
</dbReference>
<evidence type="ECO:0000259" key="2">
    <source>
        <dbReference type="PROSITE" id="PS51733"/>
    </source>
</evidence>
<dbReference type="GO" id="GO:0017118">
    <property type="term" value="F:lipoyltransferase activity"/>
    <property type="evidence" value="ECO:0007669"/>
    <property type="project" value="TreeGrafter"/>
</dbReference>
<dbReference type="PANTHER" id="PTHR12561">
    <property type="entry name" value="LIPOATE-PROTEIN LIGASE"/>
    <property type="match status" value="1"/>
</dbReference>
<dbReference type="KEGG" id="pbt:ING2E5B_1368"/>
<dbReference type="HOGENOM" id="CLU_022986_0_0_10"/>
<dbReference type="SUPFAM" id="SSF55681">
    <property type="entry name" value="Class II aaRS and biotin synthetases"/>
    <property type="match status" value="1"/>
</dbReference>
<sequence length="242" mass="27565">MNIVVSPSTIPSFNLAAEEYLFSQKYDDFVFLYINDSSVIIGSNQAVINEVDLDFCIENQITVIRRLSGGGAVYHDRGNINYSFIQNKTDEPLSAKFLNPIINTLHSLGIPALIGKRKDIWLDGYKISGTASHISRGRELHHGTLLYDTDLNVLQRVLSSKQKNTVKKATASVPSPVINIKTHLLKSNGNAPDVKSFYEIVKERLMSFFNINELNNLQIEEIEKIEEIRKNKYIQRDWNYKM</sequence>